<evidence type="ECO:0000313" key="3">
    <source>
        <dbReference type="Proteomes" id="UP000243459"/>
    </source>
</evidence>
<reference evidence="3" key="1">
    <citation type="journal article" date="2017" name="Nat. Commun.">
        <title>The asparagus genome sheds light on the origin and evolution of a young Y chromosome.</title>
        <authorList>
            <person name="Harkess A."/>
            <person name="Zhou J."/>
            <person name="Xu C."/>
            <person name="Bowers J.E."/>
            <person name="Van der Hulst R."/>
            <person name="Ayyampalayam S."/>
            <person name="Mercati F."/>
            <person name="Riccardi P."/>
            <person name="McKain M.R."/>
            <person name="Kakrana A."/>
            <person name="Tang H."/>
            <person name="Ray J."/>
            <person name="Groenendijk J."/>
            <person name="Arikit S."/>
            <person name="Mathioni S.M."/>
            <person name="Nakano M."/>
            <person name="Shan H."/>
            <person name="Telgmann-Rauber A."/>
            <person name="Kanno A."/>
            <person name="Yue Z."/>
            <person name="Chen H."/>
            <person name="Li W."/>
            <person name="Chen Y."/>
            <person name="Xu X."/>
            <person name="Zhang Y."/>
            <person name="Luo S."/>
            <person name="Chen H."/>
            <person name="Gao J."/>
            <person name="Mao Z."/>
            <person name="Pires J.C."/>
            <person name="Luo M."/>
            <person name="Kudrna D."/>
            <person name="Wing R.A."/>
            <person name="Meyers B.C."/>
            <person name="Yi K."/>
            <person name="Kong H."/>
            <person name="Lavrijsen P."/>
            <person name="Sunseri F."/>
            <person name="Falavigna A."/>
            <person name="Ye Y."/>
            <person name="Leebens-Mack J.H."/>
            <person name="Chen G."/>
        </authorList>
    </citation>
    <scope>NUCLEOTIDE SEQUENCE [LARGE SCALE GENOMIC DNA]</scope>
    <source>
        <strain evidence="3">cv. DH0086</strain>
    </source>
</reference>
<proteinExistence type="predicted"/>
<keyword evidence="3" id="KW-1185">Reference proteome</keyword>
<sequence length="120" mass="14049">MLFLAPARHYAMWQRECRRRDIEDQESLISRLDLRQRLLQSDMESTASSILLGMISKNSRGRRRRRTWWCSDLARVEFELVEGLEVELVGGLEVGSKELREEEQRGKRRTGQDGGEVEGR</sequence>
<evidence type="ECO:0000256" key="1">
    <source>
        <dbReference type="SAM" id="MobiDB-lite"/>
    </source>
</evidence>
<protein>
    <submittedName>
        <fullName evidence="2">Uncharacterized protein</fullName>
    </submittedName>
</protein>
<name>A0A5P1E1V9_ASPOF</name>
<accession>A0A5P1E1V9</accession>
<feature type="region of interest" description="Disordered" evidence="1">
    <location>
        <begin position="99"/>
        <end position="120"/>
    </location>
</feature>
<dbReference type="AlphaFoldDB" id="A0A5P1E1V9"/>
<dbReference type="Gramene" id="ONK56574">
    <property type="protein sequence ID" value="ONK56574"/>
    <property type="gene ID" value="A4U43_C10F10240"/>
</dbReference>
<dbReference type="EMBL" id="CM007390">
    <property type="protein sequence ID" value="ONK56574.1"/>
    <property type="molecule type" value="Genomic_DNA"/>
</dbReference>
<gene>
    <name evidence="2" type="ORF">A4U43_C10F10240</name>
</gene>
<dbReference type="Proteomes" id="UP000243459">
    <property type="component" value="Chromosome 10"/>
</dbReference>
<organism evidence="2 3">
    <name type="scientific">Asparagus officinalis</name>
    <name type="common">Garden asparagus</name>
    <dbReference type="NCBI Taxonomy" id="4686"/>
    <lineage>
        <taxon>Eukaryota</taxon>
        <taxon>Viridiplantae</taxon>
        <taxon>Streptophyta</taxon>
        <taxon>Embryophyta</taxon>
        <taxon>Tracheophyta</taxon>
        <taxon>Spermatophyta</taxon>
        <taxon>Magnoliopsida</taxon>
        <taxon>Liliopsida</taxon>
        <taxon>Asparagales</taxon>
        <taxon>Asparagaceae</taxon>
        <taxon>Asparagoideae</taxon>
        <taxon>Asparagus</taxon>
    </lineage>
</organism>
<evidence type="ECO:0000313" key="2">
    <source>
        <dbReference type="EMBL" id="ONK56574.1"/>
    </source>
</evidence>